<reference evidence="4 5" key="1">
    <citation type="submission" date="2020-03" db="EMBL/GenBank/DDBJ databases">
        <title>Genomic Encyclopedia of Type Strains, Phase IV (KMG-IV): sequencing the most valuable type-strain genomes for metagenomic binning, comparative biology and taxonomic classification.</title>
        <authorList>
            <person name="Goeker M."/>
        </authorList>
    </citation>
    <scope>NUCLEOTIDE SEQUENCE [LARGE SCALE GENOMIC DNA]</scope>
    <source>
        <strain evidence="4 5">DSM 22753</strain>
    </source>
</reference>
<dbReference type="PANTHER" id="PTHR43877">
    <property type="entry name" value="AMINOALKYLPHOSPHONATE N-ACETYLTRANSFERASE-RELATED-RELATED"/>
    <property type="match status" value="1"/>
</dbReference>
<dbReference type="Gene3D" id="3.40.630.30">
    <property type="match status" value="1"/>
</dbReference>
<dbReference type="RefSeq" id="WP_140048400.1">
    <property type="nucleotide sequence ID" value="NZ_BAAAEV010000001.1"/>
</dbReference>
<gene>
    <name evidence="4" type="ORF">FHT01_000797</name>
</gene>
<evidence type="ECO:0000259" key="3">
    <source>
        <dbReference type="PROSITE" id="PS51186"/>
    </source>
</evidence>
<proteinExistence type="predicted"/>
<keyword evidence="2" id="KW-0012">Acyltransferase</keyword>
<dbReference type="CDD" id="cd04301">
    <property type="entry name" value="NAT_SF"/>
    <property type="match status" value="1"/>
</dbReference>
<dbReference type="SUPFAM" id="SSF55729">
    <property type="entry name" value="Acyl-CoA N-acyltransferases (Nat)"/>
    <property type="match status" value="1"/>
</dbReference>
<dbReference type="InterPro" id="IPR050832">
    <property type="entry name" value="Bact_Acetyltransf"/>
</dbReference>
<feature type="domain" description="N-acetyltransferase" evidence="3">
    <location>
        <begin position="2"/>
        <end position="168"/>
    </location>
</feature>
<keyword evidence="5" id="KW-1185">Reference proteome</keyword>
<dbReference type="PROSITE" id="PS51186">
    <property type="entry name" value="GNAT"/>
    <property type="match status" value="1"/>
</dbReference>
<accession>A0ABX0TY59</accession>
<keyword evidence="1" id="KW-0808">Transferase</keyword>
<dbReference type="EMBL" id="JAASQP010000001">
    <property type="protein sequence ID" value="NIJ23255.1"/>
    <property type="molecule type" value="Genomic_DNA"/>
</dbReference>
<evidence type="ECO:0000313" key="5">
    <source>
        <dbReference type="Proteomes" id="UP000788153"/>
    </source>
</evidence>
<dbReference type="Proteomes" id="UP000788153">
    <property type="component" value="Unassembled WGS sequence"/>
</dbReference>
<dbReference type="Pfam" id="PF00583">
    <property type="entry name" value="Acetyltransf_1"/>
    <property type="match status" value="1"/>
</dbReference>
<dbReference type="InterPro" id="IPR016181">
    <property type="entry name" value="Acyl_CoA_acyltransferase"/>
</dbReference>
<evidence type="ECO:0000256" key="2">
    <source>
        <dbReference type="ARBA" id="ARBA00023315"/>
    </source>
</evidence>
<sequence>MIAYRDALPADAPALVDLARTSFTETFGHLYRPEDLAAFLAGHTRERWTAELTDPAYAIRIGEAGGQAVAYAKLAPPSLPVEPQGPAIELRQFYLLKPFHGAGHADALMRWVLDTARARGAHELFLSVFVDNHRARRFYERYGFEEIGVYAFMVGSHADEDHLMRLAL</sequence>
<evidence type="ECO:0000313" key="4">
    <source>
        <dbReference type="EMBL" id="NIJ23255.1"/>
    </source>
</evidence>
<dbReference type="InterPro" id="IPR000182">
    <property type="entry name" value="GNAT_dom"/>
</dbReference>
<protein>
    <submittedName>
        <fullName evidence="4">Ribosomal protein S18 acetylase RimI-like enzyme</fullName>
    </submittedName>
</protein>
<comment type="caution">
    <text evidence="4">The sequence shown here is derived from an EMBL/GenBank/DDBJ whole genome shotgun (WGS) entry which is preliminary data.</text>
</comment>
<evidence type="ECO:0000256" key="1">
    <source>
        <dbReference type="ARBA" id="ARBA00022679"/>
    </source>
</evidence>
<organism evidence="4 5">
    <name type="scientific">Sphingomonas japonica</name>
    <dbReference type="NCBI Taxonomy" id="511662"/>
    <lineage>
        <taxon>Bacteria</taxon>
        <taxon>Pseudomonadati</taxon>
        <taxon>Pseudomonadota</taxon>
        <taxon>Alphaproteobacteria</taxon>
        <taxon>Sphingomonadales</taxon>
        <taxon>Sphingomonadaceae</taxon>
        <taxon>Sphingomonas</taxon>
    </lineage>
</organism>
<name>A0ABX0TY59_9SPHN</name>